<gene>
    <name evidence="2" type="ORF">RGB73_10820</name>
</gene>
<evidence type="ECO:0000313" key="3">
    <source>
        <dbReference type="Proteomes" id="UP001256827"/>
    </source>
</evidence>
<keyword evidence="1" id="KW-0812">Transmembrane</keyword>
<dbReference type="Proteomes" id="UP001256827">
    <property type="component" value="Chromosome"/>
</dbReference>
<organism evidence="2 3">
    <name type="scientific">Brevibacillus brevis</name>
    <name type="common">Bacillus brevis</name>
    <dbReference type="NCBI Taxonomy" id="1393"/>
    <lineage>
        <taxon>Bacteria</taxon>
        <taxon>Bacillati</taxon>
        <taxon>Bacillota</taxon>
        <taxon>Bacilli</taxon>
        <taxon>Bacillales</taxon>
        <taxon>Paenibacillaceae</taxon>
        <taxon>Brevibacillus</taxon>
    </lineage>
</organism>
<dbReference type="EMBL" id="CP134050">
    <property type="protein sequence ID" value="WNC16782.1"/>
    <property type="molecule type" value="Genomic_DNA"/>
</dbReference>
<keyword evidence="1" id="KW-0472">Membrane</keyword>
<dbReference type="RefSeq" id="WP_310771767.1">
    <property type="nucleotide sequence ID" value="NZ_CP134050.1"/>
</dbReference>
<evidence type="ECO:0008006" key="4">
    <source>
        <dbReference type="Google" id="ProtNLM"/>
    </source>
</evidence>
<keyword evidence="1" id="KW-1133">Transmembrane helix</keyword>
<keyword evidence="3" id="KW-1185">Reference proteome</keyword>
<reference evidence="2 3" key="1">
    <citation type="submission" date="2023-09" db="EMBL/GenBank/DDBJ databases">
        <title>Complete Genome and Methylome dissection of Bacillus brevis NEB573 original source of BbsI restriction endonuclease.</title>
        <authorList>
            <person name="Fomenkov A."/>
            <person name="Roberts R.D."/>
        </authorList>
    </citation>
    <scope>NUCLEOTIDE SEQUENCE [LARGE SCALE GENOMIC DNA]</scope>
    <source>
        <strain evidence="2 3">NEB573</strain>
    </source>
</reference>
<proteinExistence type="predicted"/>
<feature type="transmembrane region" description="Helical" evidence="1">
    <location>
        <begin position="14"/>
        <end position="36"/>
    </location>
</feature>
<evidence type="ECO:0000256" key="1">
    <source>
        <dbReference type="SAM" id="Phobius"/>
    </source>
</evidence>
<evidence type="ECO:0000313" key="2">
    <source>
        <dbReference type="EMBL" id="WNC16782.1"/>
    </source>
</evidence>
<accession>A0ABY9TCW8</accession>
<sequence>MLDFGAVSIEWGTLLFQLFSFILFPIVLLLGFLKILSSRFHLRRQTIRELEDRVKAFEKRIATLEKERDDKA</sequence>
<name>A0ABY9TCW8_BREBE</name>
<protein>
    <recommendedName>
        <fullName evidence="4">DUF4083 domain-containing protein</fullName>
    </recommendedName>
</protein>